<dbReference type="Gene3D" id="3.40.50.720">
    <property type="entry name" value="NAD(P)-binding Rossmann-like Domain"/>
    <property type="match status" value="1"/>
</dbReference>
<dbReference type="SMART" id="SM00829">
    <property type="entry name" value="PKS_ER"/>
    <property type="match status" value="1"/>
</dbReference>
<dbReference type="PANTHER" id="PTHR43350:SF17">
    <property type="entry name" value="NAD-DEPENDENT ALCOHOL DEHYDROGENASE"/>
    <property type="match status" value="1"/>
</dbReference>
<dbReference type="PROSITE" id="PS00059">
    <property type="entry name" value="ADH_ZINC"/>
    <property type="match status" value="1"/>
</dbReference>
<dbReference type="SUPFAM" id="SSF50129">
    <property type="entry name" value="GroES-like"/>
    <property type="match status" value="1"/>
</dbReference>
<comment type="cofactor">
    <cofactor evidence="1 6">
        <name>Zn(2+)</name>
        <dbReference type="ChEBI" id="CHEBI:29105"/>
    </cofactor>
</comment>
<dbReference type="GO" id="GO:0008270">
    <property type="term" value="F:zinc ion binding"/>
    <property type="evidence" value="ECO:0007669"/>
    <property type="project" value="InterPro"/>
</dbReference>
<sequence>MTATMLAGRLDVRNKTFAVEEVPVPEPGPGQVRIKVKAAGVCLSDVHLIDGSLNPLFLSSDKVTLGHEVSGVIDAFGPDVPAGWTAGQRVLLQAGERCGRCADCVRLVGACRQVRTRGVDYDGGWAEYALATHHTLVAVPDGLPFEQAAIIPDAVSTPWAAIVATGGAAPARPVGVWGVGGLGAHAVQLLRLVGAAPIIAVDPIGAARERALALGADLALDAAAPDLRDRVLSATGGRGLDLAFDMAGVAAVREQAVSCLAAGGRLVLVGLTPAPLTIAQSIPFSYFGQQILGHYGSAPEHVIQLVELARHHRLDLGGSISGTLPLAEAAVAVERLERKEGNPVRLVLTP</sequence>
<dbReference type="SUPFAM" id="SSF51735">
    <property type="entry name" value="NAD(P)-binding Rossmann-fold domains"/>
    <property type="match status" value="1"/>
</dbReference>
<gene>
    <name evidence="8" type="ORF">Plo01_35470</name>
</gene>
<dbReference type="EMBL" id="BOOH01000024">
    <property type="protein sequence ID" value="GIH77118.1"/>
    <property type="molecule type" value="Genomic_DNA"/>
</dbReference>
<reference evidence="8 9" key="1">
    <citation type="submission" date="2021-01" db="EMBL/GenBank/DDBJ databases">
        <title>Whole genome shotgun sequence of Planobispora longispora NBRC 13918.</title>
        <authorList>
            <person name="Komaki H."/>
            <person name="Tamura T."/>
        </authorList>
    </citation>
    <scope>NUCLEOTIDE SEQUENCE [LARGE SCALE GENOMIC DNA]</scope>
    <source>
        <strain evidence="8 9">NBRC 13918</strain>
    </source>
</reference>
<evidence type="ECO:0000313" key="8">
    <source>
        <dbReference type="EMBL" id="GIH77118.1"/>
    </source>
</evidence>
<protein>
    <submittedName>
        <fullName evidence="8">Alcohol dehydrogenase</fullName>
    </submittedName>
</protein>
<dbReference type="GO" id="GO:0016491">
    <property type="term" value="F:oxidoreductase activity"/>
    <property type="evidence" value="ECO:0007669"/>
    <property type="project" value="UniProtKB-KW"/>
</dbReference>
<dbReference type="InterPro" id="IPR013149">
    <property type="entry name" value="ADH-like_C"/>
</dbReference>
<organism evidence="8 9">
    <name type="scientific">Planobispora longispora</name>
    <dbReference type="NCBI Taxonomy" id="28887"/>
    <lineage>
        <taxon>Bacteria</taxon>
        <taxon>Bacillati</taxon>
        <taxon>Actinomycetota</taxon>
        <taxon>Actinomycetes</taxon>
        <taxon>Streptosporangiales</taxon>
        <taxon>Streptosporangiaceae</taxon>
        <taxon>Planobispora</taxon>
    </lineage>
</organism>
<accession>A0A8J3W632</accession>
<evidence type="ECO:0000256" key="4">
    <source>
        <dbReference type="ARBA" id="ARBA00022833"/>
    </source>
</evidence>
<dbReference type="Gene3D" id="3.90.180.10">
    <property type="entry name" value="Medium-chain alcohol dehydrogenases, catalytic domain"/>
    <property type="match status" value="1"/>
</dbReference>
<feature type="domain" description="Enoyl reductase (ER)" evidence="7">
    <location>
        <begin position="8"/>
        <end position="348"/>
    </location>
</feature>
<keyword evidence="3 6" id="KW-0479">Metal-binding</keyword>
<dbReference type="RefSeq" id="WP_203891706.1">
    <property type="nucleotide sequence ID" value="NZ_BOOH01000024.1"/>
</dbReference>
<keyword evidence="4 6" id="KW-0862">Zinc</keyword>
<dbReference type="Pfam" id="PF00107">
    <property type="entry name" value="ADH_zinc_N"/>
    <property type="match status" value="1"/>
</dbReference>
<dbReference type="InterPro" id="IPR013154">
    <property type="entry name" value="ADH-like_N"/>
</dbReference>
<evidence type="ECO:0000313" key="9">
    <source>
        <dbReference type="Proteomes" id="UP000616724"/>
    </source>
</evidence>
<dbReference type="Proteomes" id="UP000616724">
    <property type="component" value="Unassembled WGS sequence"/>
</dbReference>
<dbReference type="PANTHER" id="PTHR43350">
    <property type="entry name" value="NAD-DEPENDENT ALCOHOL DEHYDROGENASE"/>
    <property type="match status" value="1"/>
</dbReference>
<evidence type="ECO:0000256" key="5">
    <source>
        <dbReference type="ARBA" id="ARBA00023002"/>
    </source>
</evidence>
<dbReference type="InterPro" id="IPR002328">
    <property type="entry name" value="ADH_Zn_CS"/>
</dbReference>
<dbReference type="InterPro" id="IPR036291">
    <property type="entry name" value="NAD(P)-bd_dom_sf"/>
</dbReference>
<dbReference type="InterPro" id="IPR011032">
    <property type="entry name" value="GroES-like_sf"/>
</dbReference>
<comment type="similarity">
    <text evidence="2 6">Belongs to the zinc-containing alcohol dehydrogenase family.</text>
</comment>
<keyword evidence="9" id="KW-1185">Reference proteome</keyword>
<dbReference type="AlphaFoldDB" id="A0A8J3W632"/>
<dbReference type="InterPro" id="IPR020843">
    <property type="entry name" value="ER"/>
</dbReference>
<keyword evidence="5" id="KW-0560">Oxidoreductase</keyword>
<evidence type="ECO:0000259" key="7">
    <source>
        <dbReference type="SMART" id="SM00829"/>
    </source>
</evidence>
<evidence type="ECO:0000256" key="6">
    <source>
        <dbReference type="RuleBase" id="RU361277"/>
    </source>
</evidence>
<evidence type="ECO:0000256" key="3">
    <source>
        <dbReference type="ARBA" id="ARBA00022723"/>
    </source>
</evidence>
<evidence type="ECO:0000256" key="1">
    <source>
        <dbReference type="ARBA" id="ARBA00001947"/>
    </source>
</evidence>
<dbReference type="Pfam" id="PF08240">
    <property type="entry name" value="ADH_N"/>
    <property type="match status" value="1"/>
</dbReference>
<evidence type="ECO:0000256" key="2">
    <source>
        <dbReference type="ARBA" id="ARBA00008072"/>
    </source>
</evidence>
<proteinExistence type="inferred from homology"/>
<comment type="caution">
    <text evidence="8">The sequence shown here is derived from an EMBL/GenBank/DDBJ whole genome shotgun (WGS) entry which is preliminary data.</text>
</comment>
<name>A0A8J3W632_9ACTN</name>